<organism evidence="6 7">
    <name type="scientific">Hydnum rufescens UP504</name>
    <dbReference type="NCBI Taxonomy" id="1448309"/>
    <lineage>
        <taxon>Eukaryota</taxon>
        <taxon>Fungi</taxon>
        <taxon>Dikarya</taxon>
        <taxon>Basidiomycota</taxon>
        <taxon>Agaricomycotina</taxon>
        <taxon>Agaricomycetes</taxon>
        <taxon>Cantharellales</taxon>
        <taxon>Hydnaceae</taxon>
        <taxon>Hydnum</taxon>
    </lineage>
</organism>
<dbReference type="Gene3D" id="1.50.40.10">
    <property type="entry name" value="Mitochondrial carrier domain"/>
    <property type="match status" value="1"/>
</dbReference>
<reference evidence="6" key="1">
    <citation type="journal article" date="2020" name="Nat. Commun.">
        <title>Large-scale genome sequencing of mycorrhizal fungi provides insights into the early evolution of symbiotic traits.</title>
        <authorList>
            <person name="Miyauchi S."/>
            <person name="Kiss E."/>
            <person name="Kuo A."/>
            <person name="Drula E."/>
            <person name="Kohler A."/>
            <person name="Sanchez-Garcia M."/>
            <person name="Morin E."/>
            <person name="Andreopoulos B."/>
            <person name="Barry K.W."/>
            <person name="Bonito G."/>
            <person name="Buee M."/>
            <person name="Carver A."/>
            <person name="Chen C."/>
            <person name="Cichocki N."/>
            <person name="Clum A."/>
            <person name="Culley D."/>
            <person name="Crous P.W."/>
            <person name="Fauchery L."/>
            <person name="Girlanda M."/>
            <person name="Hayes R.D."/>
            <person name="Keri Z."/>
            <person name="LaButti K."/>
            <person name="Lipzen A."/>
            <person name="Lombard V."/>
            <person name="Magnuson J."/>
            <person name="Maillard F."/>
            <person name="Murat C."/>
            <person name="Nolan M."/>
            <person name="Ohm R.A."/>
            <person name="Pangilinan J."/>
            <person name="Pereira M.F."/>
            <person name="Perotto S."/>
            <person name="Peter M."/>
            <person name="Pfister S."/>
            <person name="Riley R."/>
            <person name="Sitrit Y."/>
            <person name="Stielow J.B."/>
            <person name="Szollosi G."/>
            <person name="Zifcakova L."/>
            <person name="Stursova M."/>
            <person name="Spatafora J.W."/>
            <person name="Tedersoo L."/>
            <person name="Vaario L.M."/>
            <person name="Yamada A."/>
            <person name="Yan M."/>
            <person name="Wang P."/>
            <person name="Xu J."/>
            <person name="Bruns T."/>
            <person name="Baldrian P."/>
            <person name="Vilgalys R."/>
            <person name="Dunand C."/>
            <person name="Henrissat B."/>
            <person name="Grigoriev I.V."/>
            <person name="Hibbett D."/>
            <person name="Nagy L.G."/>
            <person name="Martin F.M."/>
        </authorList>
    </citation>
    <scope>NUCLEOTIDE SEQUENCE</scope>
    <source>
        <strain evidence="6">UP504</strain>
    </source>
</reference>
<evidence type="ECO:0000256" key="2">
    <source>
        <dbReference type="ARBA" id="ARBA00022692"/>
    </source>
</evidence>
<dbReference type="Proteomes" id="UP000886523">
    <property type="component" value="Unassembled WGS sequence"/>
</dbReference>
<feature type="transmembrane region" description="Helical" evidence="5">
    <location>
        <begin position="110"/>
        <end position="131"/>
    </location>
</feature>
<keyword evidence="7" id="KW-1185">Reference proteome</keyword>
<keyword evidence="3 5" id="KW-1133">Transmembrane helix</keyword>
<evidence type="ECO:0000256" key="5">
    <source>
        <dbReference type="SAM" id="Phobius"/>
    </source>
</evidence>
<feature type="transmembrane region" description="Helical" evidence="5">
    <location>
        <begin position="156"/>
        <end position="182"/>
    </location>
</feature>
<dbReference type="EMBL" id="MU128912">
    <property type="protein sequence ID" value="KAF9520320.1"/>
    <property type="molecule type" value="Genomic_DNA"/>
</dbReference>
<evidence type="ECO:0000313" key="6">
    <source>
        <dbReference type="EMBL" id="KAF9520320.1"/>
    </source>
</evidence>
<evidence type="ECO:0000313" key="7">
    <source>
        <dbReference type="Proteomes" id="UP000886523"/>
    </source>
</evidence>
<keyword evidence="2 5" id="KW-0812">Transmembrane</keyword>
<keyword evidence="4 5" id="KW-0472">Membrane</keyword>
<evidence type="ECO:0000256" key="3">
    <source>
        <dbReference type="ARBA" id="ARBA00022989"/>
    </source>
</evidence>
<comment type="caution">
    <text evidence="6">The sequence shown here is derived from an EMBL/GenBank/DDBJ whole genome shotgun (WGS) entry which is preliminary data.</text>
</comment>
<evidence type="ECO:0000256" key="1">
    <source>
        <dbReference type="ARBA" id="ARBA00004370"/>
    </source>
</evidence>
<dbReference type="AlphaFoldDB" id="A0A9P6BB99"/>
<evidence type="ECO:0000256" key="4">
    <source>
        <dbReference type="ARBA" id="ARBA00023136"/>
    </source>
</evidence>
<protein>
    <submittedName>
        <fullName evidence="6">Uncharacterized protein</fullName>
    </submittedName>
</protein>
<comment type="subcellular location">
    <subcellularLocation>
        <location evidence="1">Membrane</location>
    </subcellularLocation>
</comment>
<proteinExistence type="predicted"/>
<name>A0A9P6BB99_9AGAM</name>
<dbReference type="SUPFAM" id="SSF103506">
    <property type="entry name" value="Mitochondrial carrier"/>
    <property type="match status" value="1"/>
</dbReference>
<dbReference type="OrthoDB" id="21292at2759"/>
<sequence length="270" mass="30087">MRVGPVVNSIFAMFVRVRRIEGASCPHRLAPALAELLDNQWRRNLSEIRYICRRNFHHNCLGFNHHTLGNTPRDSSQPGDHDSNQNKLVDARLALRVLFTPYERAKPWRLYLTPGIALAQILHISYLLLVVRGVRGLLVPSFKPGLYGLSGAFNSFWSFMGLCTYLFFLCLSFIILCPLEVLSARLSVQRNNPLDADGVAVPASTGPSVEDTAGLEYAGAEEDVIGLRAEDQPYDSLWNATKMIVDEEGVATLYRAFYLTLAATIFAGLT</sequence>
<gene>
    <name evidence="6" type="ORF">BS47DRAFT_752748</name>
</gene>
<accession>A0A9P6BB99</accession>
<dbReference type="InterPro" id="IPR023395">
    <property type="entry name" value="MCP_dom_sf"/>
</dbReference>
<dbReference type="GO" id="GO:0016020">
    <property type="term" value="C:membrane"/>
    <property type="evidence" value="ECO:0007669"/>
    <property type="project" value="UniProtKB-SubCell"/>
</dbReference>